<organism evidence="1 2">
    <name type="scientific">Pelosinus propionicus DSM 13327</name>
    <dbReference type="NCBI Taxonomy" id="1123291"/>
    <lineage>
        <taxon>Bacteria</taxon>
        <taxon>Bacillati</taxon>
        <taxon>Bacillota</taxon>
        <taxon>Negativicutes</taxon>
        <taxon>Selenomonadales</taxon>
        <taxon>Sporomusaceae</taxon>
        <taxon>Pelosinus</taxon>
    </lineage>
</organism>
<protein>
    <submittedName>
        <fullName evidence="1">Uncharacterized protein</fullName>
    </submittedName>
</protein>
<keyword evidence="2" id="KW-1185">Reference proteome</keyword>
<sequence length="73" mass="8487">MECYKGKVRWEKAATALDSIDFTGGITICATKECSVKNKCYRYSIYQYLIDNNIMGHTCVLYEHENCTHYIPH</sequence>
<name>A0A1I4PTP5_9FIRM</name>
<reference evidence="2" key="1">
    <citation type="submission" date="2016-10" db="EMBL/GenBank/DDBJ databases">
        <authorList>
            <person name="Varghese N."/>
            <person name="Submissions S."/>
        </authorList>
    </citation>
    <scope>NUCLEOTIDE SEQUENCE [LARGE SCALE GENOMIC DNA]</scope>
    <source>
        <strain evidence="2">DSM 13327</strain>
    </source>
</reference>
<dbReference type="AlphaFoldDB" id="A0A1I4PTP5"/>
<dbReference type="RefSeq" id="WP_090943894.1">
    <property type="nucleotide sequence ID" value="NZ_FOTS01000072.1"/>
</dbReference>
<dbReference type="STRING" id="1123291.SAMN04490355_107229"/>
<gene>
    <name evidence="1" type="ORF">SAMN04490355_107229</name>
</gene>
<dbReference type="EMBL" id="FOTS01000072">
    <property type="protein sequence ID" value="SFM31124.1"/>
    <property type="molecule type" value="Genomic_DNA"/>
</dbReference>
<evidence type="ECO:0000313" key="1">
    <source>
        <dbReference type="EMBL" id="SFM31124.1"/>
    </source>
</evidence>
<dbReference type="Proteomes" id="UP000199520">
    <property type="component" value="Unassembled WGS sequence"/>
</dbReference>
<evidence type="ECO:0000313" key="2">
    <source>
        <dbReference type="Proteomes" id="UP000199520"/>
    </source>
</evidence>
<proteinExistence type="predicted"/>
<accession>A0A1I4PTP5</accession>